<dbReference type="RefSeq" id="WP_192509534.1">
    <property type="nucleotide sequence ID" value="NZ_AQGV01000015.1"/>
</dbReference>
<comment type="caution">
    <text evidence="13">The sequence shown here is derived from an EMBL/GenBank/DDBJ whole genome shotgun (WGS) entry which is preliminary data.</text>
</comment>
<dbReference type="InterPro" id="IPR003137">
    <property type="entry name" value="PA_domain"/>
</dbReference>
<dbReference type="Proteomes" id="UP000615755">
    <property type="component" value="Unassembled WGS sequence"/>
</dbReference>
<evidence type="ECO:0000313" key="13">
    <source>
        <dbReference type="EMBL" id="MBE0370419.1"/>
    </source>
</evidence>
<evidence type="ECO:0000256" key="2">
    <source>
        <dbReference type="ARBA" id="ARBA00004613"/>
    </source>
</evidence>
<dbReference type="SUPFAM" id="SSF55486">
    <property type="entry name" value="Metalloproteases ('zincins'), catalytic domain"/>
    <property type="match status" value="1"/>
</dbReference>
<organism evidence="13 14">
    <name type="scientific">Pseudoalteromonas aurantia 208</name>
    <dbReference type="NCBI Taxonomy" id="1314867"/>
    <lineage>
        <taxon>Bacteria</taxon>
        <taxon>Pseudomonadati</taxon>
        <taxon>Pseudomonadota</taxon>
        <taxon>Gammaproteobacteria</taxon>
        <taxon>Alteromonadales</taxon>
        <taxon>Pseudoalteromonadaceae</taxon>
        <taxon>Pseudoalteromonas</taxon>
    </lineage>
</organism>
<dbReference type="Gene3D" id="1.10.390.10">
    <property type="entry name" value="Neutral Protease Domain 2"/>
    <property type="match status" value="1"/>
</dbReference>
<evidence type="ECO:0000256" key="4">
    <source>
        <dbReference type="ARBA" id="ARBA00022525"/>
    </source>
</evidence>
<dbReference type="Pfam" id="PF02225">
    <property type="entry name" value="PA"/>
    <property type="match status" value="1"/>
</dbReference>
<dbReference type="InterPro" id="IPR050371">
    <property type="entry name" value="Fungal_virulence_M36"/>
</dbReference>
<dbReference type="CDD" id="cd04818">
    <property type="entry name" value="PA_subtilisin_1"/>
    <property type="match status" value="1"/>
</dbReference>
<keyword evidence="11" id="KW-0732">Signal</keyword>
<evidence type="ECO:0000256" key="1">
    <source>
        <dbReference type="ARBA" id="ARBA00001947"/>
    </source>
</evidence>
<comment type="similarity">
    <text evidence="3">Belongs to the peptidase M36 family.</text>
</comment>
<dbReference type="Gene3D" id="3.50.30.30">
    <property type="match status" value="1"/>
</dbReference>
<keyword evidence="7" id="KW-0378">Hydrolase</keyword>
<keyword evidence="5" id="KW-0645">Protease</keyword>
<evidence type="ECO:0000256" key="3">
    <source>
        <dbReference type="ARBA" id="ARBA00006006"/>
    </source>
</evidence>
<accession>A0ABR9EHK7</accession>
<evidence type="ECO:0000256" key="9">
    <source>
        <dbReference type="ARBA" id="ARBA00023049"/>
    </source>
</evidence>
<dbReference type="Gene3D" id="2.60.40.3010">
    <property type="match status" value="1"/>
</dbReference>
<evidence type="ECO:0000259" key="12">
    <source>
        <dbReference type="Pfam" id="PF02225"/>
    </source>
</evidence>
<evidence type="ECO:0000313" key="14">
    <source>
        <dbReference type="Proteomes" id="UP000615755"/>
    </source>
</evidence>
<dbReference type="PANTHER" id="PTHR33478:SF1">
    <property type="entry name" value="EXTRACELLULAR METALLOPROTEINASE MEP"/>
    <property type="match status" value="1"/>
</dbReference>
<evidence type="ECO:0000256" key="11">
    <source>
        <dbReference type="SAM" id="SignalP"/>
    </source>
</evidence>
<dbReference type="EMBL" id="AQGV01000015">
    <property type="protein sequence ID" value="MBE0370419.1"/>
    <property type="molecule type" value="Genomic_DNA"/>
</dbReference>
<dbReference type="Pfam" id="PF22352">
    <property type="entry name" value="K319L-like_PKD"/>
    <property type="match status" value="1"/>
</dbReference>
<dbReference type="InterPro" id="IPR027268">
    <property type="entry name" value="Peptidase_M4/M1_CTD_sf"/>
</dbReference>
<evidence type="ECO:0000256" key="8">
    <source>
        <dbReference type="ARBA" id="ARBA00022833"/>
    </source>
</evidence>
<dbReference type="Pfam" id="PF02128">
    <property type="entry name" value="Peptidase_M36"/>
    <property type="match status" value="1"/>
</dbReference>
<gene>
    <name evidence="13" type="ORF">PAUR_b0461</name>
</gene>
<reference evidence="13 14" key="1">
    <citation type="submission" date="2015-03" db="EMBL/GenBank/DDBJ databases">
        <title>Genome sequence of Pseudoalteromonas aurantia.</title>
        <authorList>
            <person name="Xie B.-B."/>
            <person name="Rong J.-C."/>
            <person name="Qin Q.-L."/>
            <person name="Zhang Y.-Z."/>
        </authorList>
    </citation>
    <scope>NUCLEOTIDE SEQUENCE [LARGE SCALE GENOMIC DNA]</scope>
    <source>
        <strain evidence="13 14">208</strain>
    </source>
</reference>
<dbReference type="InterPro" id="IPR046450">
    <property type="entry name" value="PA_dom_sf"/>
</dbReference>
<dbReference type="InterPro" id="IPR001842">
    <property type="entry name" value="Peptidase_M36"/>
</dbReference>
<comment type="subcellular location">
    <subcellularLocation>
        <location evidence="2">Secreted</location>
    </subcellularLocation>
</comment>
<dbReference type="NCBIfam" id="TIGR03501">
    <property type="entry name" value="GlyGly_CTERM"/>
    <property type="match status" value="1"/>
</dbReference>
<evidence type="ECO:0000256" key="6">
    <source>
        <dbReference type="ARBA" id="ARBA00022723"/>
    </source>
</evidence>
<feature type="domain" description="PA" evidence="12">
    <location>
        <begin position="533"/>
        <end position="611"/>
    </location>
</feature>
<proteinExistence type="inferred from homology"/>
<keyword evidence="4" id="KW-0964">Secreted</keyword>
<protein>
    <recommendedName>
        <fullName evidence="12">PA domain-containing protein</fullName>
    </recommendedName>
</protein>
<dbReference type="NCBIfam" id="NF038111">
    <property type="entry name" value="rhom_dep_M36"/>
    <property type="match status" value="1"/>
</dbReference>
<dbReference type="Gene3D" id="3.10.170.10">
    <property type="match status" value="1"/>
</dbReference>
<sequence length="1347" mass="144207">MNNKPKITLIAASMVTIFGTNTASALTYDAQSGLIDQAQINTSSQADQVKAQQQALAAQATVSGMASHYDKELGKATFVWASKAHTTPNLANIAIEQRNEFVADYYLQQLTGLKTSKSAILDGAQLTNLHESKRGPAIAKYKQLVGGIEVFNREYNVMIDKEYNLVASSGFVSHTKAANSTNPAFTHFGSAAKAIGIAAKNIGAETNDLQLSNEKLEGQFTSFTAQDASGTVNAFSPRAKKVFFDDGTQLVAAYYVEVEVAPKNSVESEAYGYVIASNSGKVLFKNNLIAHSNDYTYRVYANQNGYPMEGPHGDVLPKLDTGPDKTEIEAAPLVTLSHYSKISKQDPWLAEDATMTSGNNVFAYADVVAPDGFTEGDFSAELTSANTFDYPYEVSQSPTSLNNRKSAIVNLFYMNNFLHDFFYDYGFDEASGNAQLSNYGRGGEENDPLHVQAQDYSGLNNANMSTPADGRSPRMQQYLWNSKDAIVGTDFAVTVTSHSQVGLLQSSKVASFGPVQYDLSGMTVRLNDSTDTATDGCEPATNGAELAGKIALIDRGGCAFTAKAKHAQEAGAIGVIIINNVDDGTPAPMGGTDDSVTVVSMGLSFQDGKKIYDLMDSGEMVTVNLMSTFPLKDSTFDNGIIAHEWGHYISNRLVGNGAGLNNFQGRAMGEGWGDFHSLMFIALESDLTIAGNDQFQLPYATGTFVENFTTGIRRAPYSTDMSVNPLTFKHITSGAEVDGLPPTNGGSPHAAGEVWANMLWNVYVGLINKHGFQEAQDRMATYLISGYKATPISPTYVEARDAILASVYATDMEDFTIALKAFADRGLGLGAIAPPRNSDDNSGVIESNKTTLSAFQATSVSLNTNYNGVELGYCSNDEILDKGETGTLSVSVKNAGDATLNSISAKVVVTSGHNVTLENDGMITFDALAPFTSATSVPLMVTLNEAGTAENLTFEVTFDGEEMVGETKMAVSSTVNYDFTVKAHQGTSALVDMEGYNLFADFKEHVMTGGDLAKGTQNFNTSNTAFFSAGNPDVEFGEQTMFLRNNGFESDVTVESKNFEVGFGNDFSISFWHLYLLEDNWDGGVLEISINNGNWVDVTSTIAGGTFDTGYNTTALIENPQQALQNRPAFTGSNFTPQSTGNMEKVSFGDHLNGQTVKFRFRISADGGTAETGWFIDQVKFENVASSQFHSTVAGDVNTCDNVAPMVSVPDSIDVNESATATITASATDRNNDSLTYTWTQIEGPSATLAGNDSATLTVTPPSITEDTALKFELTVSDGSEHVKTATTVNVTNETPPVVTPPVVTPPVVTPPVVTPPKLPDSNSNSSGSMGWFALLFAGAGLLRRRK</sequence>
<dbReference type="Gene3D" id="2.60.120.260">
    <property type="entry name" value="Galactose-binding domain-like"/>
    <property type="match status" value="1"/>
</dbReference>
<name>A0ABR9EHK7_9GAMM</name>
<evidence type="ECO:0000256" key="5">
    <source>
        <dbReference type="ARBA" id="ARBA00022670"/>
    </source>
</evidence>
<keyword evidence="8" id="KW-0862">Zinc</keyword>
<evidence type="ECO:0000256" key="7">
    <source>
        <dbReference type="ARBA" id="ARBA00022801"/>
    </source>
</evidence>
<keyword evidence="10" id="KW-0865">Zymogen</keyword>
<dbReference type="SUPFAM" id="SSF52025">
    <property type="entry name" value="PA domain"/>
    <property type="match status" value="1"/>
</dbReference>
<keyword evidence="6" id="KW-0479">Metal-binding</keyword>
<dbReference type="PANTHER" id="PTHR33478">
    <property type="entry name" value="EXTRACELLULAR METALLOPROTEINASE MEP"/>
    <property type="match status" value="1"/>
</dbReference>
<keyword evidence="14" id="KW-1185">Reference proteome</keyword>
<evidence type="ECO:0000256" key="10">
    <source>
        <dbReference type="ARBA" id="ARBA00023145"/>
    </source>
</evidence>
<feature type="chain" id="PRO_5047210096" description="PA domain-containing protein" evidence="11">
    <location>
        <begin position="26"/>
        <end position="1347"/>
    </location>
</feature>
<feature type="signal peptide" evidence="11">
    <location>
        <begin position="1"/>
        <end position="25"/>
    </location>
</feature>
<comment type="cofactor">
    <cofactor evidence="1">
        <name>Zn(2+)</name>
        <dbReference type="ChEBI" id="CHEBI:29105"/>
    </cofactor>
</comment>
<keyword evidence="9" id="KW-0482">Metalloprotease</keyword>
<dbReference type="InterPro" id="IPR020008">
    <property type="entry name" value="GlyGly_CTERM"/>
</dbReference>